<comment type="caution">
    <text evidence="8">The sequence shown here is derived from an EMBL/GenBank/DDBJ whole genome shotgun (WGS) entry which is preliminary data.</text>
</comment>
<evidence type="ECO:0000259" key="6">
    <source>
        <dbReference type="Pfam" id="PF23892"/>
    </source>
</evidence>
<dbReference type="STRING" id="796620.VIBC2010_13814"/>
<gene>
    <name evidence="8" type="ORF">VIBC2010_13814</name>
</gene>
<feature type="domain" description="Cytochrome c-type biogenesis protein H Ig-like" evidence="6">
    <location>
        <begin position="298"/>
        <end position="394"/>
    </location>
</feature>
<evidence type="ECO:0000256" key="4">
    <source>
        <dbReference type="ARBA" id="ARBA00022803"/>
    </source>
</evidence>
<dbReference type="RefSeq" id="WP_009600161.1">
    <property type="nucleotide sequence ID" value="NZ_AEIU01000050.1"/>
</dbReference>
<dbReference type="NCBIfam" id="TIGR03142">
    <property type="entry name" value="cytochro_ccmI"/>
    <property type="match status" value="1"/>
</dbReference>
<organism evidence="8 9">
    <name type="scientific">Vibrio caribbeanicus ATCC BAA-2122</name>
    <dbReference type="NCBI Taxonomy" id="796620"/>
    <lineage>
        <taxon>Bacteria</taxon>
        <taxon>Pseudomonadati</taxon>
        <taxon>Pseudomonadota</taxon>
        <taxon>Gammaproteobacteria</taxon>
        <taxon>Vibrionales</taxon>
        <taxon>Vibrionaceae</taxon>
        <taxon>Vibrio</taxon>
    </lineage>
</organism>
<protein>
    <submittedName>
        <fullName evidence="8">Cytochrome c-type biogenesis protein CcmH</fullName>
    </submittedName>
</protein>
<dbReference type="InterPro" id="IPR011990">
    <property type="entry name" value="TPR-like_helical_dom_sf"/>
</dbReference>
<dbReference type="Pfam" id="PF23914">
    <property type="entry name" value="TPR_CcmH_CycH"/>
    <property type="match status" value="1"/>
</dbReference>
<evidence type="ECO:0000256" key="2">
    <source>
        <dbReference type="ARBA" id="ARBA00022737"/>
    </source>
</evidence>
<dbReference type="Gene3D" id="1.25.40.10">
    <property type="entry name" value="Tetratricopeptide repeat domain"/>
    <property type="match status" value="1"/>
</dbReference>
<feature type="transmembrane region" description="Helical" evidence="5">
    <location>
        <begin position="90"/>
        <end position="109"/>
    </location>
</feature>
<dbReference type="InterPro" id="IPR051263">
    <property type="entry name" value="C-type_cytochrome_biogenesis"/>
</dbReference>
<keyword evidence="2" id="KW-0677">Repeat</keyword>
<proteinExistence type="predicted"/>
<feature type="domain" description="Cytochrome c-type biogenesis protein H TPR" evidence="7">
    <location>
        <begin position="118"/>
        <end position="274"/>
    </location>
</feature>
<dbReference type="PANTHER" id="PTHR47870:SF1">
    <property type="entry name" value="CYTOCHROME C-TYPE BIOGENESIS PROTEIN CCMH"/>
    <property type="match status" value="1"/>
</dbReference>
<dbReference type="GO" id="GO:0017004">
    <property type="term" value="P:cytochrome complex assembly"/>
    <property type="evidence" value="ECO:0007669"/>
    <property type="project" value="UniProtKB-KW"/>
</dbReference>
<dbReference type="GO" id="GO:0030313">
    <property type="term" value="C:cell envelope"/>
    <property type="evidence" value="ECO:0007669"/>
    <property type="project" value="UniProtKB-SubCell"/>
</dbReference>
<keyword evidence="3" id="KW-0201">Cytochrome c-type biogenesis</keyword>
<keyword evidence="5" id="KW-1133">Transmembrane helix</keyword>
<keyword evidence="5" id="KW-0812">Transmembrane</keyword>
<dbReference type="InterPro" id="IPR017560">
    <property type="entry name" value="Cyt_c_biogenesis_CcmI"/>
</dbReference>
<comment type="subcellular location">
    <subcellularLocation>
        <location evidence="1">Cell envelope</location>
    </subcellularLocation>
</comment>
<evidence type="ECO:0000256" key="3">
    <source>
        <dbReference type="ARBA" id="ARBA00022748"/>
    </source>
</evidence>
<sequence>MTLFWISTCVVVLVSLFFVIFPMIQRSSLDRQLQRDELNKAFYKNRLSELEEENNEGLVDNQEELVEELKQSLLDDIPEKKVSGHVISRSWPFFLLSSLFVIALSYGLYAQFGASGRVDDWQKISDRLPELSKKLLSPESPVLTDQEMQDLTLALRTRLHYSPQDSTGWLLLGRIAIANRDVETAIGAMQKANKLKKNDVDIMLGYAQALMLSGDDTDRNQARELLIALVQRDSVDLRVFSLLAYDAFDRKDYTGAIKYWSAMQKMVGASDDRYIMLSRNIEEANRQLAQMKGTTEVVKVKVLLSSEVTPSENAALIVSIHSADGASMPVAAARYPSNDFPIEVTLSDVNSMLPERKLSSLDQFLVRARLDSDGNVATKRGDWYGESNVIEKGKIVVLTINQQY</sequence>
<evidence type="ECO:0000259" key="7">
    <source>
        <dbReference type="Pfam" id="PF23914"/>
    </source>
</evidence>
<name>E3BGS0_9VIBR</name>
<dbReference type="GO" id="GO:0005886">
    <property type="term" value="C:plasma membrane"/>
    <property type="evidence" value="ECO:0007669"/>
    <property type="project" value="TreeGrafter"/>
</dbReference>
<dbReference type="SUPFAM" id="SSF48452">
    <property type="entry name" value="TPR-like"/>
    <property type="match status" value="1"/>
</dbReference>
<keyword evidence="9" id="KW-1185">Reference proteome</keyword>
<dbReference type="AlphaFoldDB" id="E3BGS0"/>
<dbReference type="Pfam" id="PF23892">
    <property type="entry name" value="Ig_CycH"/>
    <property type="match status" value="1"/>
</dbReference>
<dbReference type="PANTHER" id="PTHR47870">
    <property type="entry name" value="CYTOCHROME C-TYPE BIOGENESIS PROTEIN CCMH"/>
    <property type="match status" value="1"/>
</dbReference>
<dbReference type="InterPro" id="IPR056413">
    <property type="entry name" value="TPR_CcmH_CycH"/>
</dbReference>
<dbReference type="eggNOG" id="COG4235">
    <property type="taxonomic scope" value="Bacteria"/>
</dbReference>
<accession>E3BGS0</accession>
<reference evidence="8 9" key="1">
    <citation type="journal article" date="2012" name="Int. J. Syst. Evol. Microbiol.">
        <title>Vibrio caribbeanicus sp. nov., isolated from the marine sponge Scleritoderma cyanea.</title>
        <authorList>
            <person name="Hoffmann M."/>
            <person name="Monday S.R."/>
            <person name="Allard M.W."/>
            <person name="Strain E.A."/>
            <person name="Whittaker P."/>
            <person name="Naum M."/>
            <person name="McCarthy P.J."/>
            <person name="Lopez J.V."/>
            <person name="Fischer M."/>
            <person name="Brown E.W."/>
        </authorList>
    </citation>
    <scope>NUCLEOTIDE SEQUENCE [LARGE SCALE GENOMIC DNA]</scope>
    <source>
        <strain evidence="8 9">ATCC BAA-2122</strain>
    </source>
</reference>
<keyword evidence="5" id="KW-0472">Membrane</keyword>
<dbReference type="Proteomes" id="UP000002943">
    <property type="component" value="Unassembled WGS sequence"/>
</dbReference>
<dbReference type="InterPro" id="IPR056412">
    <property type="entry name" value="Ig_CycH"/>
</dbReference>
<feature type="transmembrane region" description="Helical" evidence="5">
    <location>
        <begin position="6"/>
        <end position="24"/>
    </location>
</feature>
<dbReference type="EMBL" id="AEIU01000050">
    <property type="protein sequence ID" value="EFP97727.1"/>
    <property type="molecule type" value="Genomic_DNA"/>
</dbReference>
<evidence type="ECO:0000313" key="9">
    <source>
        <dbReference type="Proteomes" id="UP000002943"/>
    </source>
</evidence>
<keyword evidence="4" id="KW-0802">TPR repeat</keyword>
<evidence type="ECO:0000313" key="8">
    <source>
        <dbReference type="EMBL" id="EFP97727.1"/>
    </source>
</evidence>
<evidence type="ECO:0000256" key="5">
    <source>
        <dbReference type="SAM" id="Phobius"/>
    </source>
</evidence>
<dbReference type="OrthoDB" id="9776053at2"/>
<evidence type="ECO:0000256" key="1">
    <source>
        <dbReference type="ARBA" id="ARBA00004196"/>
    </source>
</evidence>